<dbReference type="Gene3D" id="1.10.357.140">
    <property type="entry name" value="UbiA prenyltransferase"/>
    <property type="match status" value="1"/>
</dbReference>
<sequence>MFKVLGGVARLPFLTLTVVCISLATTAAWYQQAAPSAELVVLVFGMALAAHISANALNEYFDFRSGLDFLTRRSPFNGGSGTLVAQPNQAPLALGLGILSLILVCAAGLWLSALQSWHLLWLGIPGVALIYTYTQYLNKHPLLCLIAPGLGFGGFMTLGAYWVLAGQVDAMALSLATLLALLISNLLLLNQFPDVEADRQVGRRHLPIVLGRTGSAVVFTVILAATYLLLVVFVWQGWLPRQSLLALFSLPLVWPLVRKLFRYAEQVEHLTPVLALNTILTHVLPALLLLGLVWAGFSPATDV</sequence>
<dbReference type="GO" id="GO:0042371">
    <property type="term" value="P:vitamin K biosynthetic process"/>
    <property type="evidence" value="ECO:0007669"/>
    <property type="project" value="TreeGrafter"/>
</dbReference>
<keyword evidence="4" id="KW-1003">Cell membrane</keyword>
<comment type="subcellular location">
    <subcellularLocation>
        <location evidence="1">Membrane</location>
        <topology evidence="1">Multi-pass membrane protein</topology>
    </subcellularLocation>
</comment>
<evidence type="ECO:0000256" key="3">
    <source>
        <dbReference type="ARBA" id="ARBA00022428"/>
    </source>
</evidence>
<dbReference type="InterPro" id="IPR044878">
    <property type="entry name" value="UbiA_sf"/>
</dbReference>
<dbReference type="EMBL" id="CP048711">
    <property type="protein sequence ID" value="QIB67657.1"/>
    <property type="molecule type" value="Genomic_DNA"/>
</dbReference>
<dbReference type="InterPro" id="IPR000537">
    <property type="entry name" value="UbiA_prenyltransferase"/>
</dbReference>
<feature type="transmembrane region" description="Helical" evidence="9">
    <location>
        <begin position="141"/>
        <end position="164"/>
    </location>
</feature>
<evidence type="ECO:0000256" key="7">
    <source>
        <dbReference type="ARBA" id="ARBA00022989"/>
    </source>
</evidence>
<evidence type="ECO:0000313" key="11">
    <source>
        <dbReference type="Proteomes" id="UP000477680"/>
    </source>
</evidence>
<gene>
    <name evidence="10" type="ORF">G3T16_12260</name>
</gene>
<evidence type="ECO:0000256" key="1">
    <source>
        <dbReference type="ARBA" id="ARBA00004141"/>
    </source>
</evidence>
<dbReference type="Pfam" id="PF01040">
    <property type="entry name" value="UbiA"/>
    <property type="match status" value="1"/>
</dbReference>
<dbReference type="GO" id="GO:0004659">
    <property type="term" value="F:prenyltransferase activity"/>
    <property type="evidence" value="ECO:0007669"/>
    <property type="project" value="InterPro"/>
</dbReference>
<keyword evidence="7 9" id="KW-1133">Transmembrane helix</keyword>
<feature type="transmembrane region" description="Helical" evidence="9">
    <location>
        <begin position="244"/>
        <end position="261"/>
    </location>
</feature>
<feature type="transmembrane region" description="Helical" evidence="9">
    <location>
        <begin position="117"/>
        <end position="134"/>
    </location>
</feature>
<feature type="transmembrane region" description="Helical" evidence="9">
    <location>
        <begin position="209"/>
        <end position="238"/>
    </location>
</feature>
<keyword evidence="8 9" id="KW-0472">Membrane</keyword>
<accession>A0A6C0U944</accession>
<feature type="transmembrane region" description="Helical" evidence="9">
    <location>
        <begin position="273"/>
        <end position="297"/>
    </location>
</feature>
<evidence type="ECO:0000256" key="8">
    <source>
        <dbReference type="ARBA" id="ARBA00023136"/>
    </source>
</evidence>
<keyword evidence="11" id="KW-1185">Reference proteome</keyword>
<feature type="transmembrane region" description="Helical" evidence="9">
    <location>
        <begin position="36"/>
        <end position="57"/>
    </location>
</feature>
<dbReference type="PIRSF" id="PIRSF005355">
    <property type="entry name" value="UBIAD1"/>
    <property type="match status" value="1"/>
</dbReference>
<dbReference type="PANTHER" id="PTHR13929:SF0">
    <property type="entry name" value="UBIA PRENYLTRANSFERASE DOMAIN-CONTAINING PROTEIN 1"/>
    <property type="match status" value="1"/>
</dbReference>
<reference evidence="10 11" key="1">
    <citation type="submission" date="2020-02" db="EMBL/GenBank/DDBJ databases">
        <title>Genome sequencing for Kineobactrum sp. M2.</title>
        <authorList>
            <person name="Park S.-J."/>
        </authorList>
    </citation>
    <scope>NUCLEOTIDE SEQUENCE [LARGE SCALE GENOMIC DNA]</scope>
    <source>
        <strain evidence="10 11">M2</strain>
    </source>
</reference>
<dbReference type="InterPro" id="IPR026046">
    <property type="entry name" value="UBIAD1"/>
</dbReference>
<evidence type="ECO:0000256" key="5">
    <source>
        <dbReference type="ARBA" id="ARBA00022679"/>
    </source>
</evidence>
<dbReference type="GO" id="GO:0016020">
    <property type="term" value="C:membrane"/>
    <property type="evidence" value="ECO:0007669"/>
    <property type="project" value="UniProtKB-SubCell"/>
</dbReference>
<dbReference type="UniPathway" id="UPA00079"/>
<proteinExistence type="predicted"/>
<dbReference type="GO" id="GO:0009234">
    <property type="term" value="P:menaquinone biosynthetic process"/>
    <property type="evidence" value="ECO:0007669"/>
    <property type="project" value="UniProtKB-UniPathway"/>
</dbReference>
<feature type="transmembrane region" description="Helical" evidence="9">
    <location>
        <begin position="92"/>
        <end position="111"/>
    </location>
</feature>
<feature type="transmembrane region" description="Helical" evidence="9">
    <location>
        <begin position="12"/>
        <end position="30"/>
    </location>
</feature>
<keyword evidence="6 9" id="KW-0812">Transmembrane</keyword>
<comment type="pathway">
    <text evidence="2">Quinol/quinone metabolism; menaquinone biosynthesis.</text>
</comment>
<keyword evidence="5 10" id="KW-0808">Transferase</keyword>
<dbReference type="KEGG" id="kim:G3T16_12260"/>
<dbReference type="AlphaFoldDB" id="A0A6C0U944"/>
<protein>
    <submittedName>
        <fullName evidence="10">Prenyltransferase</fullName>
    </submittedName>
</protein>
<dbReference type="Proteomes" id="UP000477680">
    <property type="component" value="Chromosome"/>
</dbReference>
<organism evidence="10 11">
    <name type="scientific">Kineobactrum salinum</name>
    <dbReference type="NCBI Taxonomy" id="2708301"/>
    <lineage>
        <taxon>Bacteria</taxon>
        <taxon>Pseudomonadati</taxon>
        <taxon>Pseudomonadota</taxon>
        <taxon>Gammaproteobacteria</taxon>
        <taxon>Cellvibrionales</taxon>
        <taxon>Halieaceae</taxon>
        <taxon>Kineobactrum</taxon>
    </lineage>
</organism>
<evidence type="ECO:0000256" key="6">
    <source>
        <dbReference type="ARBA" id="ARBA00022692"/>
    </source>
</evidence>
<feature type="transmembrane region" description="Helical" evidence="9">
    <location>
        <begin position="170"/>
        <end position="189"/>
    </location>
</feature>
<evidence type="ECO:0000256" key="2">
    <source>
        <dbReference type="ARBA" id="ARBA00004863"/>
    </source>
</evidence>
<evidence type="ECO:0000256" key="4">
    <source>
        <dbReference type="ARBA" id="ARBA00022475"/>
    </source>
</evidence>
<name>A0A6C0U944_9GAMM</name>
<dbReference type="PANTHER" id="PTHR13929">
    <property type="entry name" value="1,4-DIHYDROXY-2-NAPHTHOATE OCTAPRENYLTRANSFERASE"/>
    <property type="match status" value="1"/>
</dbReference>
<evidence type="ECO:0000256" key="9">
    <source>
        <dbReference type="SAM" id="Phobius"/>
    </source>
</evidence>
<keyword evidence="3" id="KW-0474">Menaquinone biosynthesis</keyword>
<evidence type="ECO:0000313" key="10">
    <source>
        <dbReference type="EMBL" id="QIB67657.1"/>
    </source>
</evidence>
<dbReference type="CDD" id="cd13962">
    <property type="entry name" value="PT_UbiA_UBIAD1"/>
    <property type="match status" value="1"/>
</dbReference>